<gene>
    <name evidence="1" type="ORF">E1956_24400</name>
</gene>
<reference evidence="1 2" key="1">
    <citation type="submission" date="2019-03" db="EMBL/GenBank/DDBJ databases">
        <title>Paraburkholderia sp. 7MH5, isolated from subtropical forest soil.</title>
        <authorList>
            <person name="Gao Z.-H."/>
            <person name="Qiu L.-H."/>
        </authorList>
    </citation>
    <scope>NUCLEOTIDE SEQUENCE [LARGE SCALE GENOMIC DNA]</scope>
    <source>
        <strain evidence="1 2">7MH5</strain>
    </source>
</reference>
<protein>
    <submittedName>
        <fullName evidence="1">DUF2950 domain-containing protein</fullName>
    </submittedName>
</protein>
<evidence type="ECO:0000313" key="1">
    <source>
        <dbReference type="EMBL" id="QBR00214.1"/>
    </source>
</evidence>
<dbReference type="OrthoDB" id="108782at2"/>
<accession>A0A4P7D1B3</accession>
<dbReference type="Proteomes" id="UP000295727">
    <property type="component" value="Chromosome 2"/>
</dbReference>
<evidence type="ECO:0000313" key="2">
    <source>
        <dbReference type="Proteomes" id="UP000295727"/>
    </source>
</evidence>
<dbReference type="AlphaFoldDB" id="A0A4P7D1B3"/>
<dbReference type="EMBL" id="CP038149">
    <property type="protein sequence ID" value="QBR00214.1"/>
    <property type="molecule type" value="Genomic_DNA"/>
</dbReference>
<dbReference type="RefSeq" id="WP_134753667.1">
    <property type="nucleotide sequence ID" value="NZ_CP038149.1"/>
</dbReference>
<dbReference type="Pfam" id="PF11453">
    <property type="entry name" value="DUF2950"/>
    <property type="match status" value="1"/>
</dbReference>
<organism evidence="1 2">
    <name type="scientific">Paraburkholderia pallida</name>
    <dbReference type="NCBI Taxonomy" id="2547399"/>
    <lineage>
        <taxon>Bacteria</taxon>
        <taxon>Pseudomonadati</taxon>
        <taxon>Pseudomonadota</taxon>
        <taxon>Betaproteobacteria</taxon>
        <taxon>Burkholderiales</taxon>
        <taxon>Burkholderiaceae</taxon>
        <taxon>Paraburkholderia</taxon>
    </lineage>
</organism>
<keyword evidence="2" id="KW-1185">Reference proteome</keyword>
<dbReference type="KEGG" id="ppai:E1956_24400"/>
<sequence length="323" mass="34681">MIRKHARRLSQRASRSARPAGFARLTSVLAFSLFAAPALLAMPGAGVASAQAVYATPDAAADAFTNALATNDHDAMKHVLGNDFQHFIPTRDIGQEDIYDFLGAWAKGHQIVPDATPVAGKASAHLAVGDSGWTLPIPIVQNASGWRFDPREGASEVLTRRIGRNERAAMLSSLAYVDAQNDYRKLTEHYAQHIVSTPGTHDGLYWPVEPGEAESPLGPLAETMPHNAKVTPQEGYHGYHFRILTAQGAHADGGARSYMENGQLANGFALVAWPAQYGKTGVMSFIVNQDGKLYQKNLGPNGARTAAALKSFDPDSSWQPATP</sequence>
<name>A0A4P7D1B3_9BURK</name>
<dbReference type="InterPro" id="IPR021556">
    <property type="entry name" value="DUF2950"/>
</dbReference>
<proteinExistence type="predicted"/>